<evidence type="ECO:0000313" key="3">
    <source>
        <dbReference type="Proteomes" id="UP000774617"/>
    </source>
</evidence>
<dbReference type="SUPFAM" id="SSF54909">
    <property type="entry name" value="Dimeric alpha+beta barrel"/>
    <property type="match status" value="1"/>
</dbReference>
<dbReference type="EMBL" id="JAGTJR010000096">
    <property type="protein sequence ID" value="KAH7010966.1"/>
    <property type="molecule type" value="Genomic_DNA"/>
</dbReference>
<evidence type="ECO:0000259" key="1">
    <source>
        <dbReference type="Pfam" id="PF03992"/>
    </source>
</evidence>
<accession>A0ABQ8FQA5</accession>
<dbReference type="InterPro" id="IPR007138">
    <property type="entry name" value="ABM_dom"/>
</dbReference>
<evidence type="ECO:0000313" key="2">
    <source>
        <dbReference type="EMBL" id="KAH7010966.1"/>
    </source>
</evidence>
<protein>
    <recommendedName>
        <fullName evidence="1">ABM domain-containing protein</fullName>
    </recommendedName>
</protein>
<keyword evidence="3" id="KW-1185">Reference proteome</keyword>
<feature type="domain" description="ABM" evidence="1">
    <location>
        <begin position="2"/>
        <end position="74"/>
    </location>
</feature>
<dbReference type="InterPro" id="IPR011008">
    <property type="entry name" value="Dimeric_a/b-barrel"/>
</dbReference>
<gene>
    <name evidence="2" type="ORF">B0J12DRAFT_690992</name>
</gene>
<dbReference type="Pfam" id="PF03992">
    <property type="entry name" value="ABM"/>
    <property type="match status" value="1"/>
</dbReference>
<reference evidence="2 3" key="1">
    <citation type="journal article" date="2021" name="Nat. Commun.">
        <title>Genetic determinants of endophytism in the Arabidopsis root mycobiome.</title>
        <authorList>
            <person name="Mesny F."/>
            <person name="Miyauchi S."/>
            <person name="Thiergart T."/>
            <person name="Pickel B."/>
            <person name="Atanasova L."/>
            <person name="Karlsson M."/>
            <person name="Huettel B."/>
            <person name="Barry K.W."/>
            <person name="Haridas S."/>
            <person name="Chen C."/>
            <person name="Bauer D."/>
            <person name="Andreopoulos W."/>
            <person name="Pangilinan J."/>
            <person name="LaButti K."/>
            <person name="Riley R."/>
            <person name="Lipzen A."/>
            <person name="Clum A."/>
            <person name="Drula E."/>
            <person name="Henrissat B."/>
            <person name="Kohler A."/>
            <person name="Grigoriev I.V."/>
            <person name="Martin F.M."/>
            <person name="Hacquard S."/>
        </authorList>
    </citation>
    <scope>NUCLEOTIDE SEQUENCE [LARGE SCALE GENOMIC DNA]</scope>
    <source>
        <strain evidence="2 3">MPI-SDFR-AT-0080</strain>
    </source>
</reference>
<organism evidence="2 3">
    <name type="scientific">Macrophomina phaseolina</name>
    <dbReference type="NCBI Taxonomy" id="35725"/>
    <lineage>
        <taxon>Eukaryota</taxon>
        <taxon>Fungi</taxon>
        <taxon>Dikarya</taxon>
        <taxon>Ascomycota</taxon>
        <taxon>Pezizomycotina</taxon>
        <taxon>Dothideomycetes</taxon>
        <taxon>Dothideomycetes incertae sedis</taxon>
        <taxon>Botryosphaeriales</taxon>
        <taxon>Botryosphaeriaceae</taxon>
        <taxon>Macrophomina</taxon>
    </lineage>
</organism>
<sequence length="106" mass="12078">MPLHVLNTIAPAPGKKQRVQGILQFLVNEMQRNEPDALQVQVLWDELKGVFHIVEVFADENARNNHHNMPYTTQLRQAVQEDQLFAGNMESRVVDGLVGFSRKQVS</sequence>
<name>A0ABQ8FQA5_9PEZI</name>
<dbReference type="Gene3D" id="3.30.70.100">
    <property type="match status" value="1"/>
</dbReference>
<comment type="caution">
    <text evidence="2">The sequence shown here is derived from an EMBL/GenBank/DDBJ whole genome shotgun (WGS) entry which is preliminary data.</text>
</comment>
<dbReference type="Proteomes" id="UP000774617">
    <property type="component" value="Unassembled WGS sequence"/>
</dbReference>
<proteinExistence type="predicted"/>